<name>A0ABS8MYP1_9FLAO</name>
<organism evidence="1 2">
    <name type="scientific">Flavobacterium pisciphilum</name>
    <dbReference type="NCBI Taxonomy" id="2893755"/>
    <lineage>
        <taxon>Bacteria</taxon>
        <taxon>Pseudomonadati</taxon>
        <taxon>Bacteroidota</taxon>
        <taxon>Flavobacteriia</taxon>
        <taxon>Flavobacteriales</taxon>
        <taxon>Flavobacteriaceae</taxon>
        <taxon>Flavobacterium</taxon>
    </lineage>
</organism>
<evidence type="ECO:0000313" key="1">
    <source>
        <dbReference type="EMBL" id="MCC9073891.1"/>
    </source>
</evidence>
<dbReference type="Proteomes" id="UP001430919">
    <property type="component" value="Unassembled WGS sequence"/>
</dbReference>
<dbReference type="EMBL" id="JAJJMO010000001">
    <property type="protein sequence ID" value="MCC9073891.1"/>
    <property type="molecule type" value="Genomic_DNA"/>
</dbReference>
<accession>A0ABS8MYP1</accession>
<sequence length="96" mass="10712">MNSLVTQMQAHGINIDGDTNGIWIPVKDVDKEPLGADISHQQDGLHGNDYKDEIYDRLNGKNKADFETELANIKQELEAGRTWETGTTKKLGKACR</sequence>
<reference evidence="1" key="1">
    <citation type="submission" date="2021-11" db="EMBL/GenBank/DDBJ databases">
        <title>Description of novel Flavobacterium species.</title>
        <authorList>
            <person name="Saticioglu I.B."/>
            <person name="Ay H."/>
            <person name="Altun S."/>
            <person name="Duman M."/>
        </authorList>
    </citation>
    <scope>NUCLEOTIDE SEQUENCE</scope>
    <source>
        <strain evidence="1">F-65</strain>
    </source>
</reference>
<proteinExistence type="predicted"/>
<evidence type="ECO:0000313" key="2">
    <source>
        <dbReference type="Proteomes" id="UP001430919"/>
    </source>
</evidence>
<gene>
    <name evidence="1" type="ORF">LNQ49_20100</name>
</gene>
<keyword evidence="2" id="KW-1185">Reference proteome</keyword>
<protein>
    <submittedName>
        <fullName evidence="1">AHH domain-containing protein</fullName>
    </submittedName>
</protein>
<comment type="caution">
    <text evidence="1">The sequence shown here is derived from an EMBL/GenBank/DDBJ whole genome shotgun (WGS) entry which is preliminary data.</text>
</comment>